<evidence type="ECO:0000256" key="1">
    <source>
        <dbReference type="SAM" id="Phobius"/>
    </source>
</evidence>
<sequence length="60" mass="7288">MLLYFSYQYWLLVIVFIAAKAMNIVITNFYTRLSQTGRTRSYQHFIHQLLEIKNLNIFLK</sequence>
<dbReference type="Proteomes" id="UP000261223">
    <property type="component" value="Unassembled WGS sequence"/>
</dbReference>
<evidence type="ECO:0000313" key="3">
    <source>
        <dbReference type="Proteomes" id="UP000261223"/>
    </source>
</evidence>
<evidence type="ECO:0000313" key="2">
    <source>
        <dbReference type="EMBL" id="RGM13684.1"/>
    </source>
</evidence>
<keyword evidence="1" id="KW-1133">Transmembrane helix</keyword>
<gene>
    <name evidence="2" type="ORF">DXC34_07760</name>
</gene>
<dbReference type="EMBL" id="QSSV01000008">
    <property type="protein sequence ID" value="RGM13684.1"/>
    <property type="molecule type" value="Genomic_DNA"/>
</dbReference>
<comment type="caution">
    <text evidence="2">The sequence shown here is derived from an EMBL/GenBank/DDBJ whole genome shotgun (WGS) entry which is preliminary data.</text>
</comment>
<protein>
    <submittedName>
        <fullName evidence="2">Uncharacterized protein</fullName>
    </submittedName>
</protein>
<feature type="transmembrane region" description="Helical" evidence="1">
    <location>
        <begin position="6"/>
        <end position="30"/>
    </location>
</feature>
<name>A0A3E4UQI8_BACSE</name>
<keyword evidence="1" id="KW-0472">Membrane</keyword>
<dbReference type="AlphaFoldDB" id="A0A3E4UQI8"/>
<reference evidence="2 3" key="1">
    <citation type="submission" date="2018-08" db="EMBL/GenBank/DDBJ databases">
        <title>A genome reference for cultivated species of the human gut microbiota.</title>
        <authorList>
            <person name="Zou Y."/>
            <person name="Xue W."/>
            <person name="Luo G."/>
        </authorList>
    </citation>
    <scope>NUCLEOTIDE SEQUENCE [LARGE SCALE GENOMIC DNA]</scope>
    <source>
        <strain evidence="2 3">TF03-6</strain>
    </source>
</reference>
<keyword evidence="1" id="KW-0812">Transmembrane</keyword>
<organism evidence="2 3">
    <name type="scientific">Bacteroides stercoris</name>
    <dbReference type="NCBI Taxonomy" id="46506"/>
    <lineage>
        <taxon>Bacteria</taxon>
        <taxon>Pseudomonadati</taxon>
        <taxon>Bacteroidota</taxon>
        <taxon>Bacteroidia</taxon>
        <taxon>Bacteroidales</taxon>
        <taxon>Bacteroidaceae</taxon>
        <taxon>Bacteroides</taxon>
    </lineage>
</organism>
<proteinExistence type="predicted"/>
<accession>A0A3E4UQI8</accession>